<evidence type="ECO:0000256" key="1">
    <source>
        <dbReference type="ARBA" id="ARBA00022737"/>
    </source>
</evidence>
<name>A0A2A9DXH2_9MICO</name>
<evidence type="ECO:0000313" key="5">
    <source>
        <dbReference type="Proteomes" id="UP000221369"/>
    </source>
</evidence>
<feature type="domain" description="SIS" evidence="3">
    <location>
        <begin position="50"/>
        <end position="200"/>
    </location>
</feature>
<keyword evidence="1" id="KW-0677">Repeat</keyword>
<comment type="caution">
    <text evidence="4">The sequence shown here is derived from an EMBL/GenBank/DDBJ whole genome shotgun (WGS) entry which is preliminary data.</text>
</comment>
<dbReference type="InterPro" id="IPR046348">
    <property type="entry name" value="SIS_dom_sf"/>
</dbReference>
<dbReference type="EMBL" id="PDJE01000001">
    <property type="protein sequence ID" value="PFG30692.1"/>
    <property type="molecule type" value="Genomic_DNA"/>
</dbReference>
<sequence>MTETQRAQSERAIAAGSGTTIHEIRQQPEVWRRAADVVQARRADLDSFLAAVRSKEGLRIIATGAGTSAFIGGVIAPVIAKETGQRVESIATTDLVSNPLQYLAEAVPTLVVSFARSGNSPESVAAVELADSILDDVHHLVITCNADGHLARKYADESRARVLLMPPESNDVGFAMTSSFTSMLLSALLVFLGDAPELVRSLAASGQSIVEGEWDTLADRADPSVGRVVFLGSGPLASLARESSLKMLELTAGRVASFHDSSLGFRHGPKALLDDGTLVVVYVSTDPHAREYDLDIVAELREAIGPDRVLVVAADAADDSGSVSVLDLQSAGDGFLSAVFVMVAQILAVSFAISLGGTPDNPFPDGSVNRVVRGVTIHELSIN</sequence>
<feature type="transmembrane region" description="Helical" evidence="2">
    <location>
        <begin position="60"/>
        <end position="80"/>
    </location>
</feature>
<keyword evidence="2" id="KW-0472">Membrane</keyword>
<dbReference type="Pfam" id="PF01380">
    <property type="entry name" value="SIS"/>
    <property type="match status" value="2"/>
</dbReference>
<keyword evidence="2" id="KW-0812">Transmembrane</keyword>
<dbReference type="PROSITE" id="PS51464">
    <property type="entry name" value="SIS"/>
    <property type="match status" value="2"/>
</dbReference>
<evidence type="ECO:0000259" key="3">
    <source>
        <dbReference type="PROSITE" id="PS51464"/>
    </source>
</evidence>
<gene>
    <name evidence="4" type="ORF">ATJ78_1628</name>
</gene>
<keyword evidence="5" id="KW-1185">Reference proteome</keyword>
<dbReference type="RefSeq" id="WP_098407117.1">
    <property type="nucleotide sequence ID" value="NZ_PDJE01000001.1"/>
</dbReference>
<dbReference type="SUPFAM" id="SSF53697">
    <property type="entry name" value="SIS domain"/>
    <property type="match status" value="1"/>
</dbReference>
<dbReference type="PANTHER" id="PTHR32502">
    <property type="entry name" value="N-ACETYLGALACTOSAMINE PERMEASE II COMPONENT-RELATED"/>
    <property type="match status" value="1"/>
</dbReference>
<evidence type="ECO:0000313" key="4">
    <source>
        <dbReference type="EMBL" id="PFG30692.1"/>
    </source>
</evidence>
<dbReference type="GO" id="GO:0016853">
    <property type="term" value="F:isomerase activity"/>
    <property type="evidence" value="ECO:0007669"/>
    <property type="project" value="UniProtKB-KW"/>
</dbReference>
<dbReference type="PANTHER" id="PTHR32502:SF3">
    <property type="entry name" value="D-GALACTOSAMINE-6-PHOSPHATE DEAMINASE AGAS-RELATED"/>
    <property type="match status" value="1"/>
</dbReference>
<dbReference type="Proteomes" id="UP000221369">
    <property type="component" value="Unassembled WGS sequence"/>
</dbReference>
<dbReference type="AlphaFoldDB" id="A0A2A9DXH2"/>
<dbReference type="GO" id="GO:0009401">
    <property type="term" value="P:phosphoenolpyruvate-dependent sugar phosphotransferase system"/>
    <property type="evidence" value="ECO:0007669"/>
    <property type="project" value="TreeGrafter"/>
</dbReference>
<dbReference type="InterPro" id="IPR035466">
    <property type="entry name" value="GlmS/AgaS_SIS"/>
</dbReference>
<keyword evidence="4" id="KW-0413">Isomerase</keyword>
<keyword evidence="2" id="KW-1133">Transmembrane helix</keyword>
<dbReference type="InterPro" id="IPR001347">
    <property type="entry name" value="SIS_dom"/>
</dbReference>
<dbReference type="GO" id="GO:1901135">
    <property type="term" value="P:carbohydrate derivative metabolic process"/>
    <property type="evidence" value="ECO:0007669"/>
    <property type="project" value="InterPro"/>
</dbReference>
<dbReference type="InterPro" id="IPR050303">
    <property type="entry name" value="GatZ_KbaZ_carbometab"/>
</dbReference>
<protein>
    <submittedName>
        <fullName evidence="4">Galactosamine 6-phosphate isomerase AgaS</fullName>
    </submittedName>
</protein>
<dbReference type="GO" id="GO:0005886">
    <property type="term" value="C:plasma membrane"/>
    <property type="evidence" value="ECO:0007669"/>
    <property type="project" value="TreeGrafter"/>
</dbReference>
<evidence type="ECO:0000256" key="2">
    <source>
        <dbReference type="SAM" id="Phobius"/>
    </source>
</evidence>
<dbReference type="CDD" id="cd05008">
    <property type="entry name" value="SIS_GlmS_GlmD_1"/>
    <property type="match status" value="1"/>
</dbReference>
<reference evidence="4 5" key="1">
    <citation type="submission" date="2017-10" db="EMBL/GenBank/DDBJ databases">
        <title>Sequencing the genomes of 1000 actinobacteria strains.</title>
        <authorList>
            <person name="Klenk H.-P."/>
        </authorList>
    </citation>
    <scope>NUCLEOTIDE SEQUENCE [LARGE SCALE GENOMIC DNA]</scope>
    <source>
        <strain evidence="4 5">DSM 21798</strain>
    </source>
</reference>
<organism evidence="4 5">
    <name type="scientific">Paramicrobacterium agarici</name>
    <dbReference type="NCBI Taxonomy" id="630514"/>
    <lineage>
        <taxon>Bacteria</taxon>
        <taxon>Bacillati</taxon>
        <taxon>Actinomycetota</taxon>
        <taxon>Actinomycetes</taxon>
        <taxon>Micrococcales</taxon>
        <taxon>Microbacteriaceae</taxon>
        <taxon>Paramicrobacterium</taxon>
    </lineage>
</organism>
<feature type="domain" description="SIS" evidence="3">
    <location>
        <begin position="217"/>
        <end position="362"/>
    </location>
</feature>
<dbReference type="GO" id="GO:0097367">
    <property type="term" value="F:carbohydrate derivative binding"/>
    <property type="evidence" value="ECO:0007669"/>
    <property type="project" value="InterPro"/>
</dbReference>
<accession>A0A2A9DXH2</accession>
<dbReference type="Gene3D" id="3.40.50.10490">
    <property type="entry name" value="Glucose-6-phosphate isomerase like protein, domain 1"/>
    <property type="match status" value="2"/>
</dbReference>
<proteinExistence type="predicted"/>